<dbReference type="RefSeq" id="WP_217977507.1">
    <property type="nucleotide sequence ID" value="NZ_JAHTBI010000085.1"/>
</dbReference>
<comment type="caution">
    <text evidence="1">The sequence shown here is derived from an EMBL/GenBank/DDBJ whole genome shotgun (WGS) entry which is preliminary data.</text>
</comment>
<protein>
    <submittedName>
        <fullName evidence="1">Uncharacterized protein</fullName>
    </submittedName>
</protein>
<dbReference type="AlphaFoldDB" id="A0A9Q3AFC6"/>
<sequence length="127" mass="14231">MSIREIQLKDTHYQPGETLSQLGGQFTHVTISYDITGDRSKIDRLVSEAVENSNYLSKVECVNTTLYWQSVLGLESDSQGQMISRIKGELKDLLQSVFVNTSDRSNETVTAFCMVGNIRAFAFELDA</sequence>
<name>A0A9Q3AFC6_9PSED</name>
<gene>
    <name evidence="1" type="ORF">KUO17_21430</name>
</gene>
<proteinExistence type="predicted"/>
<accession>A0A9Q3AFC6</accession>
<evidence type="ECO:0000313" key="2">
    <source>
        <dbReference type="Proteomes" id="UP001106592"/>
    </source>
</evidence>
<reference evidence="1" key="1">
    <citation type="journal article" date="2022" name="Int. J. Syst. Evol. Microbiol.">
        <title>Pseudomonas aegrilactucae sp. nov. and Pseudomonas morbosilactucae sp. nov., pathogens causing bacterial rot of lettuce in Japan.</title>
        <authorList>
            <person name="Sawada H."/>
            <person name="Fujikawa T."/>
            <person name="Satou M."/>
        </authorList>
    </citation>
    <scope>NUCLEOTIDE SEQUENCE</scope>
    <source>
        <strain evidence="1">MAFF 301350</strain>
    </source>
</reference>
<keyword evidence="2" id="KW-1185">Reference proteome</keyword>
<dbReference type="EMBL" id="JAHTBI010000085">
    <property type="protein sequence ID" value="MBV6289560.1"/>
    <property type="molecule type" value="Genomic_DNA"/>
</dbReference>
<evidence type="ECO:0000313" key="1">
    <source>
        <dbReference type="EMBL" id="MBV6289560.1"/>
    </source>
</evidence>
<organism evidence="1 2">
    <name type="scientific">Pseudomonas aegrilactucae</name>
    <dbReference type="NCBI Taxonomy" id="2854028"/>
    <lineage>
        <taxon>Bacteria</taxon>
        <taxon>Pseudomonadati</taxon>
        <taxon>Pseudomonadota</taxon>
        <taxon>Gammaproteobacteria</taxon>
        <taxon>Pseudomonadales</taxon>
        <taxon>Pseudomonadaceae</taxon>
        <taxon>Pseudomonas</taxon>
    </lineage>
</organism>
<dbReference type="Proteomes" id="UP001106592">
    <property type="component" value="Unassembled WGS sequence"/>
</dbReference>
<reference evidence="1" key="2">
    <citation type="journal article" date="2023" name="Plant Pathol.">
        <title>Dismantling and reorganizing Pseudomonas marginalis sensu#lato.</title>
        <authorList>
            <person name="Sawada H."/>
            <person name="Fujikawa T."/>
            <person name="Satou M."/>
        </authorList>
    </citation>
    <scope>NUCLEOTIDE SEQUENCE</scope>
    <source>
        <strain evidence="1">MAFF 301350</strain>
    </source>
</reference>